<feature type="compositionally biased region" description="Low complexity" evidence="1">
    <location>
        <begin position="69"/>
        <end position="84"/>
    </location>
</feature>
<evidence type="ECO:0000256" key="1">
    <source>
        <dbReference type="SAM" id="MobiDB-lite"/>
    </source>
</evidence>
<dbReference type="EMBL" id="JAUTXY010000010">
    <property type="protein sequence ID" value="MEE2059957.1"/>
    <property type="molecule type" value="Genomic_DNA"/>
</dbReference>
<name>A0ABU7LEH3_9NOCA</name>
<dbReference type="PANTHER" id="PTHR34408:SF2">
    <property type="entry name" value="CELL WALL-BINDING PROTEIN YWSB"/>
    <property type="match status" value="1"/>
</dbReference>
<dbReference type="PANTHER" id="PTHR34408">
    <property type="entry name" value="FAMILY PROTEIN, PUTATIVE-RELATED"/>
    <property type="match status" value="1"/>
</dbReference>
<comment type="caution">
    <text evidence="4">The sequence shown here is derived from an EMBL/GenBank/DDBJ whole genome shotgun (WGS) entry which is preliminary data.</text>
</comment>
<dbReference type="InterPro" id="IPR052354">
    <property type="entry name" value="Cell_Wall_Dynamics_Protein"/>
</dbReference>
<dbReference type="SUPFAM" id="SSF53955">
    <property type="entry name" value="Lysozyme-like"/>
    <property type="match status" value="1"/>
</dbReference>
<evidence type="ECO:0000259" key="3">
    <source>
        <dbReference type="Pfam" id="PF00182"/>
    </source>
</evidence>
<feature type="chain" id="PRO_5046394640" evidence="2">
    <location>
        <begin position="37"/>
        <end position="283"/>
    </location>
</feature>
<evidence type="ECO:0000313" key="5">
    <source>
        <dbReference type="Proteomes" id="UP001336020"/>
    </source>
</evidence>
<protein>
    <submittedName>
        <fullName evidence="4">Glycoside hydrolase family 19 protein</fullName>
    </submittedName>
</protein>
<accession>A0ABU7LEH3</accession>
<dbReference type="InterPro" id="IPR000726">
    <property type="entry name" value="Glyco_hydro_19_cat"/>
</dbReference>
<sequence length="283" mass="29819">MSLSHSRHFRVAIAAAALIGTASTAVLGLGTSDANADSVTSAPTRYEEPGNLLEVLEVPAFAGGEWAGPGASLSSASPSSVPAESSDDSDDAPEATPADSADQAPRPPAVTSDDLRRIVPGIPAERIDQYIAPLNDAMVHNGIDTPIRQAAFIAQLAVESDSFRTFEEYASGRAYEGRADLGNTQPGDGERYKGRGAIQVTGRHNYEELSQHTGVDFVANPELLAAPENAFASAAWYWTSRDLNKVADTAGIVRVSELVNGGHHALTRRIADFERGLDVLLAP</sequence>
<feature type="signal peptide" evidence="2">
    <location>
        <begin position="1"/>
        <end position="36"/>
    </location>
</feature>
<feature type="region of interest" description="Disordered" evidence="1">
    <location>
        <begin position="69"/>
        <end position="117"/>
    </location>
</feature>
<keyword evidence="2" id="KW-0732">Signal</keyword>
<proteinExistence type="predicted"/>
<dbReference type="Pfam" id="PF00182">
    <property type="entry name" value="Glyco_hydro_19"/>
    <property type="match status" value="1"/>
</dbReference>
<gene>
    <name evidence="4" type="ORF">Q7514_20755</name>
</gene>
<reference evidence="4 5" key="1">
    <citation type="submission" date="2023-07" db="EMBL/GenBank/DDBJ databases">
        <authorList>
            <person name="Girao M."/>
            <person name="Carvalho M.F."/>
        </authorList>
    </citation>
    <scope>NUCLEOTIDE SEQUENCE [LARGE SCALE GENOMIC DNA]</scope>
    <source>
        <strain evidence="4 5">YIM65754</strain>
    </source>
</reference>
<dbReference type="Proteomes" id="UP001336020">
    <property type="component" value="Unassembled WGS sequence"/>
</dbReference>
<evidence type="ECO:0000256" key="2">
    <source>
        <dbReference type="SAM" id="SignalP"/>
    </source>
</evidence>
<dbReference type="Gene3D" id="1.10.530.10">
    <property type="match status" value="1"/>
</dbReference>
<keyword evidence="5" id="KW-1185">Reference proteome</keyword>
<feature type="domain" description="Glycoside hydrolase family 19 catalytic" evidence="3">
    <location>
        <begin position="188"/>
        <end position="247"/>
    </location>
</feature>
<dbReference type="RefSeq" id="WP_330135152.1">
    <property type="nucleotide sequence ID" value="NZ_JAUTXY010000010.1"/>
</dbReference>
<dbReference type="InterPro" id="IPR023346">
    <property type="entry name" value="Lysozyme-like_dom_sf"/>
</dbReference>
<organism evidence="4 5">
    <name type="scientific">Rhodococcus artemisiae</name>
    <dbReference type="NCBI Taxonomy" id="714159"/>
    <lineage>
        <taxon>Bacteria</taxon>
        <taxon>Bacillati</taxon>
        <taxon>Actinomycetota</taxon>
        <taxon>Actinomycetes</taxon>
        <taxon>Mycobacteriales</taxon>
        <taxon>Nocardiaceae</taxon>
        <taxon>Rhodococcus</taxon>
    </lineage>
</organism>
<keyword evidence="4" id="KW-0378">Hydrolase</keyword>
<dbReference type="GO" id="GO:0016787">
    <property type="term" value="F:hydrolase activity"/>
    <property type="evidence" value="ECO:0007669"/>
    <property type="project" value="UniProtKB-KW"/>
</dbReference>
<evidence type="ECO:0000313" key="4">
    <source>
        <dbReference type="EMBL" id="MEE2059957.1"/>
    </source>
</evidence>